<dbReference type="Proteomes" id="UP001556040">
    <property type="component" value="Unassembled WGS sequence"/>
</dbReference>
<keyword evidence="1" id="KW-0472">Membrane</keyword>
<feature type="transmembrane region" description="Helical" evidence="1">
    <location>
        <begin position="67"/>
        <end position="85"/>
    </location>
</feature>
<proteinExistence type="predicted"/>
<sequence>MTNVAVFFLGVFLCVPLLVYVILFSLIKGLIRNHKRSVKFAVYGTTPFAFGAVYFSILSIWNVSLLWLMLIGMAIMGISVVSYLWRQDADLHWSKIVAGFWGLNFVLFMCCHALLVTYGVSREVFLAIVR</sequence>
<reference evidence="2 3" key="1">
    <citation type="journal article" date="1979" name="Int. J. Syst. Evol. Microbiol.">
        <title>Bacillus globisporus subsp. marinus subsp. nov.</title>
        <authorList>
            <person name="Liu H."/>
        </authorList>
    </citation>
    <scope>NUCLEOTIDE SEQUENCE [LARGE SCALE GENOMIC DNA]</scope>
    <source>
        <strain evidence="2 3">DSM 1297</strain>
    </source>
</reference>
<name>A0ABV3Q258_9BACL</name>
<keyword evidence="1" id="KW-0812">Transmembrane</keyword>
<gene>
    <name evidence="2" type="ORF">AB1471_06255</name>
</gene>
<organism evidence="2 3">
    <name type="scientific">Jeotgalibacillus marinus</name>
    <dbReference type="NCBI Taxonomy" id="86667"/>
    <lineage>
        <taxon>Bacteria</taxon>
        <taxon>Bacillati</taxon>
        <taxon>Bacillota</taxon>
        <taxon>Bacilli</taxon>
        <taxon>Bacillales</taxon>
        <taxon>Caryophanaceae</taxon>
        <taxon>Jeotgalibacillus</taxon>
    </lineage>
</organism>
<evidence type="ECO:0000313" key="2">
    <source>
        <dbReference type="EMBL" id="MEW9501402.1"/>
    </source>
</evidence>
<dbReference type="InterPro" id="IPR024515">
    <property type="entry name" value="DUF3397"/>
</dbReference>
<feature type="transmembrane region" description="Helical" evidence="1">
    <location>
        <begin position="6"/>
        <end position="28"/>
    </location>
</feature>
<keyword evidence="3" id="KW-1185">Reference proteome</keyword>
<evidence type="ECO:0000313" key="3">
    <source>
        <dbReference type="Proteomes" id="UP001556040"/>
    </source>
</evidence>
<evidence type="ECO:0000256" key="1">
    <source>
        <dbReference type="SAM" id="Phobius"/>
    </source>
</evidence>
<accession>A0ABV3Q258</accession>
<protein>
    <submittedName>
        <fullName evidence="2">DUF3397 domain-containing protein</fullName>
    </submittedName>
</protein>
<keyword evidence="1" id="KW-1133">Transmembrane helix</keyword>
<dbReference type="Pfam" id="PF11877">
    <property type="entry name" value="DUF3397"/>
    <property type="match status" value="1"/>
</dbReference>
<feature type="transmembrane region" description="Helical" evidence="1">
    <location>
        <begin position="97"/>
        <end position="120"/>
    </location>
</feature>
<feature type="transmembrane region" description="Helical" evidence="1">
    <location>
        <begin position="40"/>
        <end position="61"/>
    </location>
</feature>
<comment type="caution">
    <text evidence="2">The sequence shown here is derived from an EMBL/GenBank/DDBJ whole genome shotgun (WGS) entry which is preliminary data.</text>
</comment>
<dbReference type="RefSeq" id="WP_367778875.1">
    <property type="nucleotide sequence ID" value="NZ_JBFMIA010000003.1"/>
</dbReference>
<dbReference type="EMBL" id="JBFMIA010000003">
    <property type="protein sequence ID" value="MEW9501402.1"/>
    <property type="molecule type" value="Genomic_DNA"/>
</dbReference>